<organism evidence="2 3">
    <name type="scientific">Tremella mesenterica</name>
    <name type="common">Jelly fungus</name>
    <dbReference type="NCBI Taxonomy" id="5217"/>
    <lineage>
        <taxon>Eukaryota</taxon>
        <taxon>Fungi</taxon>
        <taxon>Dikarya</taxon>
        <taxon>Basidiomycota</taxon>
        <taxon>Agaricomycotina</taxon>
        <taxon>Tremellomycetes</taxon>
        <taxon>Tremellales</taxon>
        <taxon>Tremellaceae</taxon>
        <taxon>Tremella</taxon>
    </lineage>
</organism>
<keyword evidence="3" id="KW-1185">Reference proteome</keyword>
<dbReference type="Proteomes" id="UP000289152">
    <property type="component" value="Unassembled WGS sequence"/>
</dbReference>
<sequence>MSTRQQLDAYQSFVERYAAALSQQRNPPRQVSSMGFGALAITDGSPTVAAPQAAGAFAAVPSAPVSPATVPTPLSSGQQEVRPAPVGPSQAPGQFATVVEIEDDDEEAVGDVQMDGDRRGEEMDVVVEGDEEKGGADDDDEMGDVVDGEETGGVDDGEGMGGVDDVEEADDRAARVAALKALSPIRIIRGSPELRIYGQYSDGNKRVEYAHHLEQVKAEKRRRSSPAQDETPLPSAKRTKGTRSSPSPDLEEMSPPPVKETGSARKASLREQERLWKLFTDERERWEVASVEESCDRCR</sequence>
<evidence type="ECO:0000313" key="2">
    <source>
        <dbReference type="EMBL" id="RXK34626.1"/>
    </source>
</evidence>
<protein>
    <submittedName>
        <fullName evidence="2">Uncharacterized protein</fullName>
    </submittedName>
</protein>
<name>A0A4Q1BAH6_TREME</name>
<evidence type="ECO:0000256" key="1">
    <source>
        <dbReference type="SAM" id="MobiDB-lite"/>
    </source>
</evidence>
<gene>
    <name evidence="2" type="ORF">M231_08118</name>
</gene>
<feature type="region of interest" description="Disordered" evidence="1">
    <location>
        <begin position="215"/>
        <end position="268"/>
    </location>
</feature>
<dbReference type="VEuPathDB" id="FungiDB:TREMEDRAFT_58046"/>
<comment type="caution">
    <text evidence="2">The sequence shown here is derived from an EMBL/GenBank/DDBJ whole genome shotgun (WGS) entry which is preliminary data.</text>
</comment>
<evidence type="ECO:0000313" key="3">
    <source>
        <dbReference type="Proteomes" id="UP000289152"/>
    </source>
</evidence>
<accession>A0A4Q1BAH6</accession>
<dbReference type="InParanoid" id="A0A4Q1BAH6"/>
<reference evidence="2 3" key="1">
    <citation type="submission" date="2016-06" db="EMBL/GenBank/DDBJ databases">
        <title>Evolution of pathogenesis and genome organization in the Tremellales.</title>
        <authorList>
            <person name="Cuomo C."/>
            <person name="Litvintseva A."/>
            <person name="Heitman J."/>
            <person name="Chen Y."/>
            <person name="Sun S."/>
            <person name="Springer D."/>
            <person name="Dromer F."/>
            <person name="Young S."/>
            <person name="Zeng Q."/>
            <person name="Chapman S."/>
            <person name="Gujja S."/>
            <person name="Saif S."/>
            <person name="Birren B."/>
        </authorList>
    </citation>
    <scope>NUCLEOTIDE SEQUENCE [LARGE SCALE GENOMIC DNA]</scope>
    <source>
        <strain evidence="2 3">ATCC 28783</strain>
    </source>
</reference>
<dbReference type="AlphaFoldDB" id="A0A4Q1BAH6"/>
<proteinExistence type="predicted"/>
<dbReference type="EMBL" id="SDIL01000282">
    <property type="protein sequence ID" value="RXK34626.1"/>
    <property type="molecule type" value="Genomic_DNA"/>
</dbReference>
<feature type="region of interest" description="Disordered" evidence="1">
    <location>
        <begin position="69"/>
        <end position="90"/>
    </location>
</feature>